<evidence type="ECO:0000313" key="2">
    <source>
        <dbReference type="EMBL" id="THG99392.1"/>
    </source>
</evidence>
<gene>
    <name evidence="2" type="ORF">EW026_g2943</name>
</gene>
<dbReference type="Proteomes" id="UP000309038">
    <property type="component" value="Unassembled WGS sequence"/>
</dbReference>
<dbReference type="AlphaFoldDB" id="A0A4V3XAT6"/>
<accession>A0A4V3XAT6</accession>
<keyword evidence="3" id="KW-1185">Reference proteome</keyword>
<proteinExistence type="predicted"/>
<feature type="compositionally biased region" description="Basic and acidic residues" evidence="1">
    <location>
        <begin position="75"/>
        <end position="87"/>
    </location>
</feature>
<evidence type="ECO:0000256" key="1">
    <source>
        <dbReference type="SAM" id="MobiDB-lite"/>
    </source>
</evidence>
<reference evidence="2 3" key="1">
    <citation type="submission" date="2019-02" db="EMBL/GenBank/DDBJ databases">
        <title>Genome sequencing of the rare red list fungi Phlebia centrifuga.</title>
        <authorList>
            <person name="Buettner E."/>
            <person name="Kellner H."/>
        </authorList>
    </citation>
    <scope>NUCLEOTIDE SEQUENCE [LARGE SCALE GENOMIC DNA]</scope>
    <source>
        <strain evidence="2 3">DSM 108282</strain>
    </source>
</reference>
<evidence type="ECO:0000313" key="3">
    <source>
        <dbReference type="Proteomes" id="UP000309038"/>
    </source>
</evidence>
<dbReference type="EMBL" id="SGPJ01000081">
    <property type="protein sequence ID" value="THG99392.1"/>
    <property type="molecule type" value="Genomic_DNA"/>
</dbReference>
<feature type="region of interest" description="Disordered" evidence="1">
    <location>
        <begin position="69"/>
        <end position="88"/>
    </location>
</feature>
<sequence length="141" mass="15258">MDTFRMAVVEAVEGKSDIGIVLAAVAVAARAAAKEKHIDMRWAAEAAEVSDYEKPAKEGFVRYDKHSWGTAGEAEEGRNPAAEADRRRAGKTGYMNIAAKVGLTAWEGPGWDTLKALRCQICSKKRKGPTVVVVEPDKAIE</sequence>
<organism evidence="2 3">
    <name type="scientific">Hermanssonia centrifuga</name>
    <dbReference type="NCBI Taxonomy" id="98765"/>
    <lineage>
        <taxon>Eukaryota</taxon>
        <taxon>Fungi</taxon>
        <taxon>Dikarya</taxon>
        <taxon>Basidiomycota</taxon>
        <taxon>Agaricomycotina</taxon>
        <taxon>Agaricomycetes</taxon>
        <taxon>Polyporales</taxon>
        <taxon>Meruliaceae</taxon>
        <taxon>Hermanssonia</taxon>
    </lineage>
</organism>
<name>A0A4V3XAT6_9APHY</name>
<protein>
    <submittedName>
        <fullName evidence="2">Uncharacterized protein</fullName>
    </submittedName>
</protein>
<comment type="caution">
    <text evidence="2">The sequence shown here is derived from an EMBL/GenBank/DDBJ whole genome shotgun (WGS) entry which is preliminary data.</text>
</comment>